<comment type="function">
    <text evidence="2">PPIases accelerate the folding of proteins. It catalyzes the cis-trans isomerization of proline imidic peptide bonds in oligopeptides.</text>
</comment>
<dbReference type="InterPro" id="IPR001179">
    <property type="entry name" value="PPIase_FKBP_dom"/>
</dbReference>
<dbReference type="SUPFAM" id="SSF54534">
    <property type="entry name" value="FKBP-like"/>
    <property type="match status" value="1"/>
</dbReference>
<name>A0A5N7AGE0_9EURO</name>
<evidence type="ECO:0000256" key="1">
    <source>
        <dbReference type="ARBA" id="ARBA00000971"/>
    </source>
</evidence>
<dbReference type="AlphaFoldDB" id="A0A5N7AGE0"/>
<accession>A0A5N7AGE0</accession>
<evidence type="ECO:0000313" key="8">
    <source>
        <dbReference type="EMBL" id="KAE8368934.1"/>
    </source>
</evidence>
<evidence type="ECO:0000256" key="3">
    <source>
        <dbReference type="ARBA" id="ARBA00023110"/>
    </source>
</evidence>
<dbReference type="EC" id="5.2.1.8" evidence="6"/>
<evidence type="ECO:0000256" key="5">
    <source>
        <dbReference type="ARBA" id="ARBA00038106"/>
    </source>
</evidence>
<dbReference type="InterPro" id="IPR046357">
    <property type="entry name" value="PPIase_dom_sf"/>
</dbReference>
<dbReference type="GeneID" id="43649849"/>
<dbReference type="GO" id="GO:0005737">
    <property type="term" value="C:cytoplasm"/>
    <property type="evidence" value="ECO:0007669"/>
    <property type="project" value="TreeGrafter"/>
</dbReference>
<dbReference type="PROSITE" id="PS50059">
    <property type="entry name" value="FKBP_PPIASE"/>
    <property type="match status" value="1"/>
</dbReference>
<proteinExistence type="inferred from homology"/>
<gene>
    <name evidence="8" type="ORF">BDV27DRAFT_121609</name>
</gene>
<keyword evidence="9" id="KW-1185">Reference proteome</keyword>
<evidence type="ECO:0000256" key="2">
    <source>
        <dbReference type="ARBA" id="ARBA00002388"/>
    </source>
</evidence>
<organism evidence="8 9">
    <name type="scientific">Aspergillus caelatus</name>
    <dbReference type="NCBI Taxonomy" id="61420"/>
    <lineage>
        <taxon>Eukaryota</taxon>
        <taxon>Fungi</taxon>
        <taxon>Dikarya</taxon>
        <taxon>Ascomycota</taxon>
        <taxon>Pezizomycotina</taxon>
        <taxon>Eurotiomycetes</taxon>
        <taxon>Eurotiomycetidae</taxon>
        <taxon>Eurotiales</taxon>
        <taxon>Aspergillaceae</taxon>
        <taxon>Aspergillus</taxon>
        <taxon>Aspergillus subgen. Circumdati</taxon>
    </lineage>
</organism>
<dbReference type="InterPro" id="IPR050689">
    <property type="entry name" value="FKBP-type_PPIase"/>
</dbReference>
<comment type="catalytic activity">
    <reaction evidence="1 6">
        <text>[protein]-peptidylproline (omega=180) = [protein]-peptidylproline (omega=0)</text>
        <dbReference type="Rhea" id="RHEA:16237"/>
        <dbReference type="Rhea" id="RHEA-COMP:10747"/>
        <dbReference type="Rhea" id="RHEA-COMP:10748"/>
        <dbReference type="ChEBI" id="CHEBI:83833"/>
        <dbReference type="ChEBI" id="CHEBI:83834"/>
        <dbReference type="EC" id="5.2.1.8"/>
    </reaction>
</comment>
<feature type="domain" description="PPIase FKBP-type" evidence="7">
    <location>
        <begin position="20"/>
        <end position="115"/>
    </location>
</feature>
<sequence>MGVTKHILAHGNGADIPKVEDEIAMHYTGWVYDPSQPEGKGKQFDSSYDRDQPLKATIGVGRLIKGWDEGVPQMSLGEKALLTITPDYGYGAQGFPGLIPGNSTLLFEVHLVSIKRKGSTTILNA</sequence>
<evidence type="ECO:0000256" key="6">
    <source>
        <dbReference type="PROSITE-ProRule" id="PRU00277"/>
    </source>
</evidence>
<dbReference type="Proteomes" id="UP000326268">
    <property type="component" value="Unassembled WGS sequence"/>
</dbReference>
<evidence type="ECO:0000256" key="4">
    <source>
        <dbReference type="ARBA" id="ARBA00023235"/>
    </source>
</evidence>
<keyword evidence="3 6" id="KW-0697">Rotamase</keyword>
<evidence type="ECO:0000259" key="7">
    <source>
        <dbReference type="PROSITE" id="PS50059"/>
    </source>
</evidence>
<dbReference type="RefSeq" id="XP_031932015.1">
    <property type="nucleotide sequence ID" value="XM_032065403.1"/>
</dbReference>
<keyword evidence="4 6" id="KW-0413">Isomerase</keyword>
<dbReference type="PANTHER" id="PTHR10516">
    <property type="entry name" value="PEPTIDYL-PROLYL CIS-TRANS ISOMERASE"/>
    <property type="match status" value="1"/>
</dbReference>
<dbReference type="GO" id="GO:0003755">
    <property type="term" value="F:peptidyl-prolyl cis-trans isomerase activity"/>
    <property type="evidence" value="ECO:0007669"/>
    <property type="project" value="UniProtKB-KW"/>
</dbReference>
<comment type="similarity">
    <text evidence="5">Belongs to the FKBP-type PPIase family. FKBP1 subfamily.</text>
</comment>
<dbReference type="OrthoDB" id="1902587at2759"/>
<protein>
    <recommendedName>
        <fullName evidence="6">peptidylprolyl isomerase</fullName>
        <ecNumber evidence="6">5.2.1.8</ecNumber>
    </recommendedName>
</protein>
<reference evidence="8 9" key="1">
    <citation type="submission" date="2019-04" db="EMBL/GenBank/DDBJ databases">
        <title>Friends and foes A comparative genomics studyof 23 Aspergillus species from section Flavi.</title>
        <authorList>
            <consortium name="DOE Joint Genome Institute"/>
            <person name="Kjaerbolling I."/>
            <person name="Vesth T."/>
            <person name="Frisvad J.C."/>
            <person name="Nybo J.L."/>
            <person name="Theobald S."/>
            <person name="Kildgaard S."/>
            <person name="Isbrandt T."/>
            <person name="Kuo A."/>
            <person name="Sato A."/>
            <person name="Lyhne E.K."/>
            <person name="Kogle M.E."/>
            <person name="Wiebenga A."/>
            <person name="Kun R.S."/>
            <person name="Lubbers R.J."/>
            <person name="Makela M.R."/>
            <person name="Barry K."/>
            <person name="Chovatia M."/>
            <person name="Clum A."/>
            <person name="Daum C."/>
            <person name="Haridas S."/>
            <person name="He G."/>
            <person name="LaButti K."/>
            <person name="Lipzen A."/>
            <person name="Mondo S."/>
            <person name="Riley R."/>
            <person name="Salamov A."/>
            <person name="Simmons B.A."/>
            <person name="Magnuson J.K."/>
            <person name="Henrissat B."/>
            <person name="Mortensen U.H."/>
            <person name="Larsen T.O."/>
            <person name="Devries R.P."/>
            <person name="Grigoriev I.V."/>
            <person name="Machida M."/>
            <person name="Baker S.E."/>
            <person name="Andersen M.R."/>
        </authorList>
    </citation>
    <scope>NUCLEOTIDE SEQUENCE [LARGE SCALE GENOMIC DNA]</scope>
    <source>
        <strain evidence="8 9">CBS 763.97</strain>
    </source>
</reference>
<dbReference type="Pfam" id="PF00254">
    <property type="entry name" value="FKBP_C"/>
    <property type="match status" value="1"/>
</dbReference>
<dbReference type="Gene3D" id="3.10.50.40">
    <property type="match status" value="1"/>
</dbReference>
<evidence type="ECO:0000313" key="9">
    <source>
        <dbReference type="Proteomes" id="UP000326268"/>
    </source>
</evidence>
<dbReference type="PANTHER" id="PTHR10516:SF443">
    <property type="entry name" value="FK506-BINDING PROTEIN 59-RELATED"/>
    <property type="match status" value="1"/>
</dbReference>
<dbReference type="EMBL" id="ML737579">
    <property type="protein sequence ID" value="KAE8368934.1"/>
    <property type="molecule type" value="Genomic_DNA"/>
</dbReference>
<dbReference type="FunFam" id="3.10.50.40:FF:000025">
    <property type="entry name" value="Peptidylprolyl isomerase"/>
    <property type="match status" value="1"/>
</dbReference>